<comment type="caution">
    <text evidence="1">The sequence shown here is derived from an EMBL/GenBank/DDBJ whole genome shotgun (WGS) entry which is preliminary data.</text>
</comment>
<protein>
    <submittedName>
        <fullName evidence="1">ParB/RepB/Spo0J family partition protein</fullName>
    </submittedName>
</protein>
<dbReference type="AlphaFoldDB" id="A0A398CEC7"/>
<accession>A0A398CEC7</accession>
<dbReference type="RefSeq" id="WP_119151779.1">
    <property type="nucleotide sequence ID" value="NZ_JBHSOV010000040.1"/>
</dbReference>
<reference evidence="1 2" key="1">
    <citation type="submission" date="2018-09" db="EMBL/GenBank/DDBJ databases">
        <title>Cohnella cavernae sp. nov., isolated from a karst cave.</title>
        <authorList>
            <person name="Zhu H."/>
        </authorList>
    </citation>
    <scope>NUCLEOTIDE SEQUENCE [LARGE SCALE GENOMIC DNA]</scope>
    <source>
        <strain evidence="1 2">K2E09-144</strain>
    </source>
</reference>
<dbReference type="InterPro" id="IPR036086">
    <property type="entry name" value="ParB/Sulfiredoxin_sf"/>
</dbReference>
<evidence type="ECO:0000313" key="1">
    <source>
        <dbReference type="EMBL" id="RIE01526.1"/>
    </source>
</evidence>
<evidence type="ECO:0000313" key="2">
    <source>
        <dbReference type="Proteomes" id="UP000266340"/>
    </source>
</evidence>
<sequence>MKTQEPFLENEQARLLYRITKTESQKGSYNVFIQDRLKNKPVYKVPIDLLRYNDNNFRIRHQVDYKVESEGITLIDEDIEDQTWIEDILNADDPDVKRVNTFLSQSIKKYGQKDPVIVRLADAVVVDGNRRLMTLNKLVLEGNAEFKVVDAVIIDEELTDIEWLELEARYQYEKDAKSEYDNINEAKMLKKLYDIYNDYDAVAKRVQSRKSHVEMRIATLSLIDSYLEKLGSKNNYSRISSFTLFEELAKEQEKRTELTPTELHELEVTGLNVITLKSVIEESNKKSRLVNGVKEDDTIDDRIFRKMLKTFTLEPAKSVLTQTVKGDSLLSYEEIKAVKNDFKNDVSTAILIQEAHKQAKEPLRMINLAISHLKSIQNLKGNARNPIVTAIGDVTRELNRIRQMLMNEQS</sequence>
<dbReference type="CDD" id="cd16387">
    <property type="entry name" value="ParB_N_Srx"/>
    <property type="match status" value="1"/>
</dbReference>
<keyword evidence="2" id="KW-1185">Reference proteome</keyword>
<dbReference type="OrthoDB" id="5194822at2"/>
<dbReference type="Proteomes" id="UP000266340">
    <property type="component" value="Unassembled WGS sequence"/>
</dbReference>
<proteinExistence type="predicted"/>
<dbReference type="Gene3D" id="3.90.1530.10">
    <property type="entry name" value="Conserved hypothetical protein from pyrococcus furiosus pfu- 392566-001, ParB domain"/>
    <property type="match status" value="1"/>
</dbReference>
<gene>
    <name evidence="1" type="ORF">D3H35_24550</name>
</gene>
<dbReference type="EMBL" id="QXJM01000040">
    <property type="protein sequence ID" value="RIE01526.1"/>
    <property type="molecule type" value="Genomic_DNA"/>
</dbReference>
<name>A0A398CEC7_9BACL</name>
<dbReference type="SUPFAM" id="SSF110849">
    <property type="entry name" value="ParB/Sulfiredoxin"/>
    <property type="match status" value="1"/>
</dbReference>
<organism evidence="1 2">
    <name type="scientific">Cohnella faecalis</name>
    <dbReference type="NCBI Taxonomy" id="2315694"/>
    <lineage>
        <taxon>Bacteria</taxon>
        <taxon>Bacillati</taxon>
        <taxon>Bacillota</taxon>
        <taxon>Bacilli</taxon>
        <taxon>Bacillales</taxon>
        <taxon>Paenibacillaceae</taxon>
        <taxon>Cohnella</taxon>
    </lineage>
</organism>